<comment type="caution">
    <text evidence="2">The sequence shown here is derived from an EMBL/GenBank/DDBJ whole genome shotgun (WGS) entry which is preliminary data.</text>
</comment>
<feature type="compositionally biased region" description="Polar residues" evidence="1">
    <location>
        <begin position="358"/>
        <end position="368"/>
    </location>
</feature>
<reference evidence="2" key="1">
    <citation type="submission" date="2023-06" db="EMBL/GenBank/DDBJ databases">
        <authorList>
            <person name="Delattre M."/>
        </authorList>
    </citation>
    <scope>NUCLEOTIDE SEQUENCE</scope>
    <source>
        <strain evidence="2">AF72</strain>
    </source>
</reference>
<evidence type="ECO:0000313" key="3">
    <source>
        <dbReference type="Proteomes" id="UP001177023"/>
    </source>
</evidence>
<feature type="region of interest" description="Disordered" evidence="1">
    <location>
        <begin position="176"/>
        <end position="232"/>
    </location>
</feature>
<feature type="compositionally biased region" description="Basic residues" evidence="1">
    <location>
        <begin position="92"/>
        <end position="102"/>
    </location>
</feature>
<feature type="region of interest" description="Disordered" evidence="1">
    <location>
        <begin position="347"/>
        <end position="368"/>
    </location>
</feature>
<protein>
    <submittedName>
        <fullName evidence="2">Uncharacterized protein</fullName>
    </submittedName>
</protein>
<feature type="compositionally biased region" description="Basic residues" evidence="1">
    <location>
        <begin position="254"/>
        <end position="263"/>
    </location>
</feature>
<evidence type="ECO:0000313" key="2">
    <source>
        <dbReference type="EMBL" id="CAJ0579100.1"/>
    </source>
</evidence>
<dbReference type="AlphaFoldDB" id="A0AA36D2X8"/>
<dbReference type="EMBL" id="CATQJA010002655">
    <property type="protein sequence ID" value="CAJ0579100.1"/>
    <property type="molecule type" value="Genomic_DNA"/>
</dbReference>
<feature type="non-terminal residue" evidence="2">
    <location>
        <position position="1"/>
    </location>
</feature>
<evidence type="ECO:0000256" key="1">
    <source>
        <dbReference type="SAM" id="MobiDB-lite"/>
    </source>
</evidence>
<feature type="compositionally biased region" description="Low complexity" evidence="1">
    <location>
        <begin position="206"/>
        <end position="219"/>
    </location>
</feature>
<feature type="region of interest" description="Disordered" evidence="1">
    <location>
        <begin position="92"/>
        <end position="113"/>
    </location>
</feature>
<name>A0AA36D2X8_9BILA</name>
<feature type="region of interest" description="Disordered" evidence="1">
    <location>
        <begin position="252"/>
        <end position="274"/>
    </location>
</feature>
<organism evidence="2 3">
    <name type="scientific">Mesorhabditis spiculigera</name>
    <dbReference type="NCBI Taxonomy" id="96644"/>
    <lineage>
        <taxon>Eukaryota</taxon>
        <taxon>Metazoa</taxon>
        <taxon>Ecdysozoa</taxon>
        <taxon>Nematoda</taxon>
        <taxon>Chromadorea</taxon>
        <taxon>Rhabditida</taxon>
        <taxon>Rhabditina</taxon>
        <taxon>Rhabditomorpha</taxon>
        <taxon>Rhabditoidea</taxon>
        <taxon>Rhabditidae</taxon>
        <taxon>Mesorhabditinae</taxon>
        <taxon>Mesorhabditis</taxon>
    </lineage>
</organism>
<keyword evidence="3" id="KW-1185">Reference proteome</keyword>
<feature type="compositionally biased region" description="Polar residues" evidence="1">
    <location>
        <begin position="180"/>
        <end position="204"/>
    </location>
</feature>
<gene>
    <name evidence="2" type="ORF">MSPICULIGERA_LOCUS17331</name>
</gene>
<feature type="region of interest" description="Disordered" evidence="1">
    <location>
        <begin position="1"/>
        <end position="32"/>
    </location>
</feature>
<sequence length="368" mass="42328">MESVGPEPDHDEQQPESEDEVIPDPPTPPETMDWLREALAHYKASKAGETIGVELNASNLLEAFLAENHEQLVDLGISAELPEVVPIANPRRASRNRKRKKPTTYLYDQNRPPRTLNYIPPGVDIDNYDSAPLKNPRFLGIDGLFYINYEDYEWDVEHMPRRKSKVRHTFLFDVEPTPNDPSMDTSAYCHDSQQTSYLTESIPTPESLVSESSEESSSSGDEERQRAANTREWVRKTNRINYEMKKLKKTLEKNRRKVEKKSRKREERAKKRASNQAWLERFEHLHNKFEAKVRPRAMSDSVVLPGIPGTTKAEAVKIKRKLVNPTSTLADWKKEHKLKALKKAQIKPEIPDVKPQPGMNNPSKKIFV</sequence>
<accession>A0AA36D2X8</accession>
<dbReference type="Proteomes" id="UP001177023">
    <property type="component" value="Unassembled WGS sequence"/>
</dbReference>
<proteinExistence type="predicted"/>